<dbReference type="EMBL" id="CABFPH010000055">
    <property type="protein sequence ID" value="VUD72973.1"/>
    <property type="molecule type" value="Genomic_DNA"/>
</dbReference>
<dbReference type="InterPro" id="IPR025475">
    <property type="entry name" value="DUF4326"/>
</dbReference>
<evidence type="ECO:0000259" key="1">
    <source>
        <dbReference type="Pfam" id="PF14216"/>
    </source>
</evidence>
<evidence type="ECO:0000313" key="3">
    <source>
        <dbReference type="Proteomes" id="UP000410984"/>
    </source>
</evidence>
<dbReference type="AlphaFoldDB" id="A0A509EIE2"/>
<name>A0A509EIE2_9HYPH</name>
<gene>
    <name evidence="2" type="ORF">MET9862_03582</name>
</gene>
<protein>
    <recommendedName>
        <fullName evidence="1">DUF4326 domain-containing protein</fullName>
    </recommendedName>
</protein>
<dbReference type="Proteomes" id="UP000410984">
    <property type="component" value="Unassembled WGS sequence"/>
</dbReference>
<proteinExistence type="predicted"/>
<organism evidence="2 3">
    <name type="scientific">Methylobacterium symbioticum</name>
    <dbReference type="NCBI Taxonomy" id="2584084"/>
    <lineage>
        <taxon>Bacteria</taxon>
        <taxon>Pseudomonadati</taxon>
        <taxon>Pseudomonadota</taxon>
        <taxon>Alphaproteobacteria</taxon>
        <taxon>Hyphomicrobiales</taxon>
        <taxon>Methylobacteriaceae</taxon>
        <taxon>Methylobacterium</taxon>
    </lineage>
</organism>
<sequence length="103" mass="11748">MMGRVLNKRHAGMTPGAVYIGRGSKWGNPFVIGRDSDRATVIAKHERWLADRHDLLRALDELRKRDLVCFCAPLPCHGDLLRRLANASRDERIAWWRSVKATA</sequence>
<keyword evidence="3" id="KW-1185">Reference proteome</keyword>
<feature type="domain" description="DUF4326" evidence="1">
    <location>
        <begin position="8"/>
        <end position="82"/>
    </location>
</feature>
<dbReference type="Pfam" id="PF14216">
    <property type="entry name" value="DUF4326"/>
    <property type="match status" value="1"/>
</dbReference>
<accession>A0A509EIE2</accession>
<reference evidence="2 3" key="1">
    <citation type="submission" date="2019-06" db="EMBL/GenBank/DDBJ databases">
        <authorList>
            <person name="Rodrigo-Torres L."/>
            <person name="Arahal R. D."/>
            <person name="Lucena T."/>
        </authorList>
    </citation>
    <scope>NUCLEOTIDE SEQUENCE [LARGE SCALE GENOMIC DNA]</scope>
    <source>
        <strain evidence="2 3">SB0023/3</strain>
    </source>
</reference>
<evidence type="ECO:0000313" key="2">
    <source>
        <dbReference type="EMBL" id="VUD72973.1"/>
    </source>
</evidence>